<feature type="compositionally biased region" description="Basic and acidic residues" evidence="6">
    <location>
        <begin position="28"/>
        <end position="44"/>
    </location>
</feature>
<dbReference type="PANTHER" id="PTHR12903">
    <property type="entry name" value="MITOCHONDRIAL RIBOSOMAL PROTEIN L24"/>
    <property type="match status" value="1"/>
</dbReference>
<keyword evidence="9" id="KW-1185">Reference proteome</keyword>
<comment type="function">
    <text evidence="5">One of the proteins that surrounds the polypeptide exit tunnel on the outside of the subunit.</text>
</comment>
<dbReference type="PATRIC" id="fig|1069640.6.peg.108"/>
<dbReference type="InterPro" id="IPR014722">
    <property type="entry name" value="Rib_uL2_dom2"/>
</dbReference>
<dbReference type="GO" id="GO:0005840">
    <property type="term" value="C:ribosome"/>
    <property type="evidence" value="ECO:0007669"/>
    <property type="project" value="UniProtKB-KW"/>
</dbReference>
<dbReference type="HAMAP" id="MF_01326_B">
    <property type="entry name" value="Ribosomal_uL24_B"/>
    <property type="match status" value="1"/>
</dbReference>
<dbReference type="GO" id="GO:1990904">
    <property type="term" value="C:ribonucleoprotein complex"/>
    <property type="evidence" value="ECO:0007669"/>
    <property type="project" value="UniProtKB-KW"/>
</dbReference>
<dbReference type="InterPro" id="IPR057264">
    <property type="entry name" value="Ribosomal_uL24_C"/>
</dbReference>
<dbReference type="RefSeq" id="WP_046328193.1">
    <property type="nucleotide sequence ID" value="NZ_CP011280.1"/>
</dbReference>
<dbReference type="InterPro" id="IPR008991">
    <property type="entry name" value="Translation_prot_SH3-like_sf"/>
</dbReference>
<comment type="similarity">
    <text evidence="1 5">Belongs to the universal ribosomal protein uL24 family.</text>
</comment>
<keyword evidence="3 5" id="KW-0687">Ribonucleoprotein</keyword>
<dbReference type="NCBIfam" id="TIGR01079">
    <property type="entry name" value="rplX_bact"/>
    <property type="match status" value="1"/>
</dbReference>
<name>A0A0E3ZBC9_9FUSO</name>
<gene>
    <name evidence="5" type="primary">rplX</name>
    <name evidence="8" type="ORF">VC03_00575</name>
</gene>
<dbReference type="GO" id="GO:0006412">
    <property type="term" value="P:translation"/>
    <property type="evidence" value="ECO:0007669"/>
    <property type="project" value="UniProtKB-UniRule"/>
</dbReference>
<keyword evidence="5" id="KW-0699">rRNA-binding</keyword>
<accession>A0A0E3ZBC9</accession>
<dbReference type="InterPro" id="IPR041988">
    <property type="entry name" value="Ribosomal_uL24_KOW"/>
</dbReference>
<evidence type="ECO:0000256" key="2">
    <source>
        <dbReference type="ARBA" id="ARBA00022980"/>
    </source>
</evidence>
<dbReference type="SUPFAM" id="SSF50104">
    <property type="entry name" value="Translation proteins SH3-like domain"/>
    <property type="match status" value="1"/>
</dbReference>
<dbReference type="STRING" id="187101.VC03_00575"/>
<dbReference type="EMBL" id="CP011280">
    <property type="protein sequence ID" value="AKC95087.1"/>
    <property type="molecule type" value="Genomic_DNA"/>
</dbReference>
<evidence type="ECO:0000256" key="5">
    <source>
        <dbReference type="HAMAP-Rule" id="MF_01326"/>
    </source>
</evidence>
<comment type="function">
    <text evidence="5">One of two assembly initiator proteins, it binds directly to the 5'-end of the 23S rRNA, where it nucleates assembly of the 50S subunit.</text>
</comment>
<dbReference type="AlphaFoldDB" id="A0A0E3ZBC9"/>
<evidence type="ECO:0000256" key="6">
    <source>
        <dbReference type="SAM" id="MobiDB-lite"/>
    </source>
</evidence>
<dbReference type="CDD" id="cd06089">
    <property type="entry name" value="KOW_RPL26"/>
    <property type="match status" value="1"/>
</dbReference>
<dbReference type="GO" id="GO:0019843">
    <property type="term" value="F:rRNA binding"/>
    <property type="evidence" value="ECO:0007669"/>
    <property type="project" value="UniProtKB-UniRule"/>
</dbReference>
<reference evidence="8 9" key="1">
    <citation type="journal article" date="2012" name="BMC Genomics">
        <title>Genomic sequence analysis and characterization of Sneathia amnii sp. nov.</title>
        <authorList>
            <consortium name="Vaginal Microbiome Consortium (additional members)"/>
            <person name="Harwich M.D.Jr."/>
            <person name="Serrano M.G."/>
            <person name="Fettweis J.M."/>
            <person name="Alves J.M."/>
            <person name="Reimers M.A."/>
            <person name="Buck G.A."/>
            <person name="Jefferson K.K."/>
        </authorList>
    </citation>
    <scope>NUCLEOTIDE SEQUENCE [LARGE SCALE GENOMIC DNA]</scope>
    <source>
        <strain evidence="8 9">SN35</strain>
    </source>
</reference>
<sequence length="127" mass="14148">MIKTKIKSVPNKLHVKTGDTVVVISGRSNKEKRSDKSEQMGDKGKVGKVLKVFPKTGKIIVEGVNIKKKHLKPTQMNTQGQIVEREMPIFSSKVMLWDDSAKKGTRVKHKVVDGKKVRISVVSGKEI</sequence>
<dbReference type="OrthoDB" id="9807419at2"/>
<protein>
    <recommendedName>
        <fullName evidence="4 5">Large ribosomal subunit protein uL24</fullName>
    </recommendedName>
</protein>
<evidence type="ECO:0000256" key="1">
    <source>
        <dbReference type="ARBA" id="ARBA00010618"/>
    </source>
</evidence>
<dbReference type="Gene3D" id="2.30.30.30">
    <property type="match status" value="1"/>
</dbReference>
<evidence type="ECO:0000259" key="7">
    <source>
        <dbReference type="Pfam" id="PF17136"/>
    </source>
</evidence>
<feature type="region of interest" description="Disordered" evidence="6">
    <location>
        <begin position="25"/>
        <end position="44"/>
    </location>
</feature>
<dbReference type="Proteomes" id="UP000033103">
    <property type="component" value="Chromosome"/>
</dbReference>
<feature type="domain" description="Large ribosomal subunit protein uL24 C-terminal" evidence="7">
    <location>
        <begin position="64"/>
        <end position="127"/>
    </location>
</feature>
<organism evidence="8 9">
    <name type="scientific">Sneathia vaginalis</name>
    <dbReference type="NCBI Taxonomy" id="187101"/>
    <lineage>
        <taxon>Bacteria</taxon>
        <taxon>Fusobacteriati</taxon>
        <taxon>Fusobacteriota</taxon>
        <taxon>Fusobacteriia</taxon>
        <taxon>Fusobacteriales</taxon>
        <taxon>Leptotrichiaceae</taxon>
        <taxon>Sneathia</taxon>
    </lineage>
</organism>
<keyword evidence="5" id="KW-0694">RNA-binding</keyword>
<comment type="subunit">
    <text evidence="5">Part of the 50S ribosomal subunit.</text>
</comment>
<evidence type="ECO:0000256" key="4">
    <source>
        <dbReference type="ARBA" id="ARBA00035206"/>
    </source>
</evidence>
<evidence type="ECO:0000256" key="3">
    <source>
        <dbReference type="ARBA" id="ARBA00023274"/>
    </source>
</evidence>
<proteinExistence type="inferred from homology"/>
<keyword evidence="2 5" id="KW-0689">Ribosomal protein</keyword>
<evidence type="ECO:0000313" key="8">
    <source>
        <dbReference type="EMBL" id="AKC95087.1"/>
    </source>
</evidence>
<dbReference type="HOGENOM" id="CLU_093315_2_3_0"/>
<dbReference type="InterPro" id="IPR003256">
    <property type="entry name" value="Ribosomal_uL24"/>
</dbReference>
<dbReference type="GO" id="GO:0003735">
    <property type="term" value="F:structural constituent of ribosome"/>
    <property type="evidence" value="ECO:0007669"/>
    <property type="project" value="InterPro"/>
</dbReference>
<dbReference type="Pfam" id="PF17136">
    <property type="entry name" value="ribosomal_L24"/>
    <property type="match status" value="1"/>
</dbReference>
<dbReference type="KEGG" id="sns:VC03_00575"/>
<evidence type="ECO:0000313" key="9">
    <source>
        <dbReference type="Proteomes" id="UP000033103"/>
    </source>
</evidence>